<sequence>MAVPVAIASLGNMRIRKEAGRPLVAAARFCTRERDGVAELPDTLRLLQAAYSGRLLVKRTRNIRVATEMSV</sequence>
<keyword evidence="2" id="KW-1185">Reference proteome</keyword>
<evidence type="ECO:0000313" key="1">
    <source>
        <dbReference type="EMBL" id="TSE08449.1"/>
    </source>
</evidence>
<gene>
    <name evidence="1" type="ORF">C1D09_017325</name>
</gene>
<accession>A0A8T9AS10</accession>
<organism evidence="1 2">
    <name type="scientific">Mesorhizobium intechi</name>
    <dbReference type="NCBI Taxonomy" id="537601"/>
    <lineage>
        <taxon>Bacteria</taxon>
        <taxon>Pseudomonadati</taxon>
        <taxon>Pseudomonadota</taxon>
        <taxon>Alphaproteobacteria</taxon>
        <taxon>Hyphomicrobiales</taxon>
        <taxon>Phyllobacteriaceae</taxon>
        <taxon>Mesorhizobium</taxon>
    </lineage>
</organism>
<dbReference type="Proteomes" id="UP000235507">
    <property type="component" value="Unassembled WGS sequence"/>
</dbReference>
<name>A0A8T9AS10_9HYPH</name>
<comment type="caution">
    <text evidence="1">The sequence shown here is derived from an EMBL/GenBank/DDBJ whole genome shotgun (WGS) entry which is preliminary data.</text>
</comment>
<reference evidence="1" key="1">
    <citation type="submission" date="2019-07" db="EMBL/GenBank/DDBJ databases">
        <title>Mesorhizobum intechiensis sp. nov. isolated from nodules of Lotus tenuis growing in lowlands of the Flooding Pampa, Argentina.</title>
        <authorList>
            <person name="Estrella M.J."/>
            <person name="Torres Tejerizo G.A."/>
            <person name="Cumpa Velazquez L.M."/>
            <person name="Fontana F."/>
            <person name="Hansen L."/>
            <person name="Pistorio M."/>
            <person name="Sannazzaro A.I."/>
        </authorList>
    </citation>
    <scope>NUCLEOTIDE SEQUENCE</scope>
    <source>
        <strain evidence="1">BD68</strain>
    </source>
</reference>
<dbReference type="RefSeq" id="WP_143975469.1">
    <property type="nucleotide sequence ID" value="NZ_PNOT02000206.1"/>
</dbReference>
<evidence type="ECO:0000313" key="2">
    <source>
        <dbReference type="Proteomes" id="UP000235507"/>
    </source>
</evidence>
<dbReference type="AlphaFoldDB" id="A0A8T9AS10"/>
<proteinExistence type="predicted"/>
<dbReference type="EMBL" id="PNOT02000206">
    <property type="protein sequence ID" value="TSE08449.1"/>
    <property type="molecule type" value="Genomic_DNA"/>
</dbReference>
<protein>
    <submittedName>
        <fullName evidence="1">Uncharacterized protein</fullName>
    </submittedName>
</protein>